<organism evidence="2">
    <name type="scientific">Schmidtea mediterranea</name>
    <name type="common">Freshwater planarian flatworm</name>
    <dbReference type="NCBI Taxonomy" id="79327"/>
    <lineage>
        <taxon>Eukaryota</taxon>
        <taxon>Metazoa</taxon>
        <taxon>Spiralia</taxon>
        <taxon>Lophotrochozoa</taxon>
        <taxon>Platyhelminthes</taxon>
        <taxon>Rhabditophora</taxon>
        <taxon>Seriata</taxon>
        <taxon>Tricladida</taxon>
        <taxon>Continenticola</taxon>
        <taxon>Geoplanoidea</taxon>
        <taxon>Dugesiidae</taxon>
        <taxon>Schmidtea</taxon>
    </lineage>
</organism>
<dbReference type="EMBL" id="KY348693">
    <property type="protein sequence ID" value="AQT19798.1"/>
    <property type="molecule type" value="mRNA"/>
</dbReference>
<evidence type="ECO:0000313" key="2">
    <source>
        <dbReference type="EMBL" id="AQT19798.1"/>
    </source>
</evidence>
<reference evidence="2" key="2">
    <citation type="journal article" date="2017" name="Dev. Cell">
        <title>Antagonistic Self-Organizing Patterning Systems Control Maintenance and Regeneration of the Anteroposterior Axis in Planarians.</title>
        <authorList>
            <person name="Stuckemann T."/>
            <person name="Cleland J.P."/>
            <person name="Werner S."/>
            <person name="Thi-Kim Vu H."/>
            <person name="Bayersdorf R."/>
            <person name="Liu S.Y."/>
            <person name="Friedrich B."/>
            <person name="Julicher F."/>
            <person name="Rink J.C."/>
        </authorList>
    </citation>
    <scope>NUCLEOTIDE SEQUENCE</scope>
</reference>
<protein>
    <submittedName>
        <fullName evidence="2">Uncharacterized protein</fullName>
    </submittedName>
</protein>
<evidence type="ECO:0000256" key="1">
    <source>
        <dbReference type="SAM" id="Phobius"/>
    </source>
</evidence>
<proteinExistence type="evidence at transcript level"/>
<feature type="transmembrane region" description="Helical" evidence="1">
    <location>
        <begin position="12"/>
        <end position="29"/>
    </location>
</feature>
<keyword evidence="1" id="KW-1133">Transmembrane helix</keyword>
<name>A0A1S6KMK0_SCHMD</name>
<dbReference type="AlphaFoldDB" id="A0A1S6KMK0"/>
<sequence>MKCYKNNPDIKNVSCEFFFCFFFYFGFNYKL</sequence>
<accession>A0A1S6KMK0</accession>
<reference evidence="2" key="1">
    <citation type="submission" date="2016-12" db="EMBL/GenBank/DDBJ databases">
        <authorList>
            <person name="Song W.-J."/>
            <person name="Kurnit D.M."/>
        </authorList>
    </citation>
    <scope>NUCLEOTIDE SEQUENCE</scope>
</reference>
<keyword evidence="1" id="KW-0812">Transmembrane</keyword>
<keyword evidence="1" id="KW-0472">Membrane</keyword>